<proteinExistence type="predicted"/>
<dbReference type="RefSeq" id="WP_092868352.1">
    <property type="nucleotide sequence ID" value="NZ_FPCH01000003.1"/>
</dbReference>
<keyword evidence="1" id="KW-0732">Signal</keyword>
<evidence type="ECO:0000256" key="1">
    <source>
        <dbReference type="SAM" id="SignalP"/>
    </source>
</evidence>
<dbReference type="OrthoDB" id="9901700at2"/>
<reference evidence="3" key="1">
    <citation type="submission" date="2016-10" db="EMBL/GenBank/DDBJ databases">
        <authorList>
            <person name="Varghese N."/>
            <person name="Submissions S."/>
        </authorList>
    </citation>
    <scope>NUCLEOTIDE SEQUENCE [LARGE SCALE GENOMIC DNA]</scope>
    <source>
        <strain evidence="3">DSM 1565</strain>
    </source>
</reference>
<evidence type="ECO:0000313" key="2">
    <source>
        <dbReference type="EMBL" id="SFV36802.1"/>
    </source>
</evidence>
<accession>A0A1I7NQ92</accession>
<feature type="chain" id="PRO_5011642598" evidence="1">
    <location>
        <begin position="22"/>
        <end position="94"/>
    </location>
</feature>
<dbReference type="Proteomes" id="UP000199423">
    <property type="component" value="Unassembled WGS sequence"/>
</dbReference>
<sequence length="94" mass="9810">MKITSKHIAAAVGSLALLAVAAPIANANYLGLADGNPGPADIWAATHPEFGKVVHSHQATMGFRGSRDCAGLRQAAIETGSGRMWHRYQVCRGG</sequence>
<organism evidence="2 3">
    <name type="scientific">Hyphomicrobium facile</name>
    <dbReference type="NCBI Taxonomy" id="51670"/>
    <lineage>
        <taxon>Bacteria</taxon>
        <taxon>Pseudomonadati</taxon>
        <taxon>Pseudomonadota</taxon>
        <taxon>Alphaproteobacteria</taxon>
        <taxon>Hyphomicrobiales</taxon>
        <taxon>Hyphomicrobiaceae</taxon>
        <taxon>Hyphomicrobium</taxon>
    </lineage>
</organism>
<keyword evidence="3" id="KW-1185">Reference proteome</keyword>
<evidence type="ECO:0000313" key="3">
    <source>
        <dbReference type="Proteomes" id="UP000199423"/>
    </source>
</evidence>
<dbReference type="EMBL" id="FPCH01000003">
    <property type="protein sequence ID" value="SFV36802.1"/>
    <property type="molecule type" value="Genomic_DNA"/>
</dbReference>
<name>A0A1I7NQ92_9HYPH</name>
<protein>
    <submittedName>
        <fullName evidence="2">Uncharacterized protein</fullName>
    </submittedName>
</protein>
<gene>
    <name evidence="2" type="ORF">SAMN04488557_2784</name>
</gene>
<dbReference type="AlphaFoldDB" id="A0A1I7NQ92"/>
<feature type="signal peptide" evidence="1">
    <location>
        <begin position="1"/>
        <end position="21"/>
    </location>
</feature>